<proteinExistence type="inferred from homology"/>
<dbReference type="InterPro" id="IPR022488">
    <property type="entry name" value="PPK2-related"/>
</dbReference>
<dbReference type="PANTHER" id="PTHR34383">
    <property type="entry name" value="POLYPHOSPHATE:AMP PHOSPHOTRANSFERASE-RELATED"/>
    <property type="match status" value="1"/>
</dbReference>
<keyword evidence="2 5" id="KW-0808">Transferase</keyword>
<name>A0A368Y712_9BURK</name>
<evidence type="ECO:0000256" key="3">
    <source>
        <dbReference type="ARBA" id="ARBA00022777"/>
    </source>
</evidence>
<dbReference type="SUPFAM" id="SSF52540">
    <property type="entry name" value="P-loop containing nucleoside triphosphate hydrolases"/>
    <property type="match status" value="1"/>
</dbReference>
<dbReference type="Pfam" id="PF03976">
    <property type="entry name" value="PPK2"/>
    <property type="match status" value="1"/>
</dbReference>
<keyword evidence="3" id="KW-0418">Kinase</keyword>
<dbReference type="InterPro" id="IPR027417">
    <property type="entry name" value="P-loop_NTPase"/>
</dbReference>
<dbReference type="Proteomes" id="UP000252884">
    <property type="component" value="Unassembled WGS sequence"/>
</dbReference>
<dbReference type="InterPro" id="IPR022300">
    <property type="entry name" value="PPK2-rel_1"/>
</dbReference>
<comment type="similarity">
    <text evidence="1">Belongs to the polyphosphate kinase 2 (PPK2) family. Class I subfamily.</text>
</comment>
<dbReference type="InterPro" id="IPR016898">
    <property type="entry name" value="Polyphosphate_phosphotransfera"/>
</dbReference>
<keyword evidence="6" id="KW-1185">Reference proteome</keyword>
<dbReference type="PIRSF" id="PIRSF028756">
    <property type="entry name" value="PPK2_prd"/>
    <property type="match status" value="1"/>
</dbReference>
<reference evidence="5 6" key="1">
    <citation type="submission" date="2018-07" db="EMBL/GenBank/DDBJ databases">
        <title>Genomic Encyclopedia of Type Strains, Phase IV (KMG-IV): sequencing the most valuable type-strain genomes for metagenomic binning, comparative biology and taxonomic classification.</title>
        <authorList>
            <person name="Goeker M."/>
        </authorList>
    </citation>
    <scope>NUCLEOTIDE SEQUENCE [LARGE SCALE GENOMIC DNA]</scope>
    <source>
        <strain evidence="5 6">DSM 21634</strain>
    </source>
</reference>
<sequence>MTATTTRGPSARKLAALTHGNPKARFRLAGIDPSAKPFSSGDKARDKASVEALALEIDTLQNLFYADKRFKLLVVLQGIDTSGKDGTLRGVFGRASPLGVRAVGWKAPTDEEKAHDVLWRIHHEVPRAGEIVVFNRSHYEDVLVPVVHGWITPEQQRQRYAHINDFERMLCETGTVVCKFLLHIGKDEQRERLQARLDDPAKRWKFQSEDLAVRAQWDDYQRAYQDAVAATGTPWAPWTIVPADSKTHRNLMIATLLKHKLESLQLRYPPDAPDLPKGKIV</sequence>
<dbReference type="EMBL" id="QPJK01000002">
    <property type="protein sequence ID" value="RCW74597.1"/>
    <property type="molecule type" value="Genomic_DNA"/>
</dbReference>
<dbReference type="GO" id="GO:0008976">
    <property type="term" value="F:polyphosphate kinase activity"/>
    <property type="evidence" value="ECO:0007669"/>
    <property type="project" value="InterPro"/>
</dbReference>
<comment type="caution">
    <text evidence="5">The sequence shown here is derived from an EMBL/GenBank/DDBJ whole genome shotgun (WGS) entry which is preliminary data.</text>
</comment>
<evidence type="ECO:0000259" key="4">
    <source>
        <dbReference type="Pfam" id="PF03976"/>
    </source>
</evidence>
<dbReference type="OrthoDB" id="9775224at2"/>
<accession>A0A368Y712</accession>
<evidence type="ECO:0000256" key="1">
    <source>
        <dbReference type="ARBA" id="ARBA00009924"/>
    </source>
</evidence>
<protein>
    <submittedName>
        <fullName evidence="5">PPK2 family polyphosphate:nucleotide phosphotransferase</fullName>
    </submittedName>
</protein>
<dbReference type="Gene3D" id="3.40.50.300">
    <property type="entry name" value="P-loop containing nucleotide triphosphate hydrolases"/>
    <property type="match status" value="1"/>
</dbReference>
<evidence type="ECO:0000313" key="5">
    <source>
        <dbReference type="EMBL" id="RCW74597.1"/>
    </source>
</evidence>
<gene>
    <name evidence="5" type="ORF">DES41_102920</name>
</gene>
<feature type="domain" description="Polyphosphate kinase-2-related" evidence="4">
    <location>
        <begin position="42"/>
        <end position="263"/>
    </location>
</feature>
<organism evidence="5 6">
    <name type="scientific">Pseudorhodoferax soli</name>
    <dbReference type="NCBI Taxonomy" id="545864"/>
    <lineage>
        <taxon>Bacteria</taxon>
        <taxon>Pseudomonadati</taxon>
        <taxon>Pseudomonadota</taxon>
        <taxon>Betaproteobacteria</taxon>
        <taxon>Burkholderiales</taxon>
        <taxon>Comamonadaceae</taxon>
    </lineage>
</organism>
<dbReference type="PANTHER" id="PTHR34383:SF3">
    <property type="entry name" value="POLYPHOSPHATE:AMP PHOSPHOTRANSFERASE"/>
    <property type="match status" value="1"/>
</dbReference>
<dbReference type="RefSeq" id="WP_114467679.1">
    <property type="nucleotide sequence ID" value="NZ_QPJK01000002.1"/>
</dbReference>
<dbReference type="NCBIfam" id="TIGR03709">
    <property type="entry name" value="PPK2_rel_1"/>
    <property type="match status" value="1"/>
</dbReference>
<dbReference type="GO" id="GO:0006797">
    <property type="term" value="P:polyphosphate metabolic process"/>
    <property type="evidence" value="ECO:0007669"/>
    <property type="project" value="InterPro"/>
</dbReference>
<dbReference type="AlphaFoldDB" id="A0A368Y712"/>
<evidence type="ECO:0000313" key="6">
    <source>
        <dbReference type="Proteomes" id="UP000252884"/>
    </source>
</evidence>
<evidence type="ECO:0000256" key="2">
    <source>
        <dbReference type="ARBA" id="ARBA00022679"/>
    </source>
</evidence>